<dbReference type="PANTHER" id="PTHR43280">
    <property type="entry name" value="ARAC-FAMILY TRANSCRIPTIONAL REGULATOR"/>
    <property type="match status" value="1"/>
</dbReference>
<dbReference type="Proteomes" id="UP000649799">
    <property type="component" value="Unassembled WGS sequence"/>
</dbReference>
<organism evidence="5 6">
    <name type="scientific">Cyclobacterium plantarum</name>
    <dbReference type="NCBI Taxonomy" id="2716263"/>
    <lineage>
        <taxon>Bacteria</taxon>
        <taxon>Pseudomonadati</taxon>
        <taxon>Bacteroidota</taxon>
        <taxon>Cytophagia</taxon>
        <taxon>Cytophagales</taxon>
        <taxon>Cyclobacteriaceae</taxon>
        <taxon>Cyclobacterium</taxon>
    </lineage>
</organism>
<accession>A0ABX0HD18</accession>
<keyword evidence="6" id="KW-1185">Reference proteome</keyword>
<dbReference type="InterPro" id="IPR029787">
    <property type="entry name" value="Nucleotide_cyclase"/>
</dbReference>
<dbReference type="PROSITE" id="PS01124">
    <property type="entry name" value="HTH_ARAC_FAMILY_2"/>
    <property type="match status" value="1"/>
</dbReference>
<evidence type="ECO:0000256" key="2">
    <source>
        <dbReference type="ARBA" id="ARBA00023125"/>
    </source>
</evidence>
<dbReference type="SUPFAM" id="SSF46689">
    <property type="entry name" value="Homeodomain-like"/>
    <property type="match status" value="1"/>
</dbReference>
<dbReference type="EMBL" id="JAANYN010000011">
    <property type="protein sequence ID" value="NHE59215.1"/>
    <property type="molecule type" value="Genomic_DNA"/>
</dbReference>
<dbReference type="InterPro" id="IPR009057">
    <property type="entry name" value="Homeodomain-like_sf"/>
</dbReference>
<proteinExistence type="predicted"/>
<dbReference type="SMART" id="SM00342">
    <property type="entry name" value="HTH_ARAC"/>
    <property type="match status" value="1"/>
</dbReference>
<dbReference type="PRINTS" id="PR00032">
    <property type="entry name" value="HTHARAC"/>
</dbReference>
<gene>
    <name evidence="5" type="ORF">G9Q97_20590</name>
</gene>
<dbReference type="SUPFAM" id="SSF55073">
    <property type="entry name" value="Nucleotide cyclase"/>
    <property type="match status" value="1"/>
</dbReference>
<dbReference type="Pfam" id="PF14026">
    <property type="entry name" value="SCO4226-like"/>
    <property type="match status" value="1"/>
</dbReference>
<dbReference type="InterPro" id="IPR018060">
    <property type="entry name" value="HTH_AraC"/>
</dbReference>
<dbReference type="Gene3D" id="1.10.10.60">
    <property type="entry name" value="Homeodomain-like"/>
    <property type="match status" value="2"/>
</dbReference>
<keyword evidence="2" id="KW-0238">DNA-binding</keyword>
<keyword evidence="3" id="KW-0804">Transcription</keyword>
<dbReference type="InterPro" id="IPR018062">
    <property type="entry name" value="HTH_AraC-typ_CS"/>
</dbReference>
<dbReference type="RefSeq" id="WP_166150376.1">
    <property type="nucleotide sequence ID" value="NZ_JAANYN010000011.1"/>
</dbReference>
<evidence type="ECO:0000313" key="5">
    <source>
        <dbReference type="EMBL" id="NHE59215.1"/>
    </source>
</evidence>
<dbReference type="Pfam" id="PF12833">
    <property type="entry name" value="HTH_18"/>
    <property type="match status" value="1"/>
</dbReference>
<dbReference type="InterPro" id="IPR020449">
    <property type="entry name" value="Tscrpt_reg_AraC-type_HTH"/>
</dbReference>
<evidence type="ECO:0000259" key="4">
    <source>
        <dbReference type="PROSITE" id="PS01124"/>
    </source>
</evidence>
<dbReference type="PANTHER" id="PTHR43280:SF2">
    <property type="entry name" value="HTH-TYPE TRANSCRIPTIONAL REGULATOR EXSA"/>
    <property type="match status" value="1"/>
</dbReference>
<sequence length="361" mass="40113">MPIFMDRHDIPGVSAEDVAEAHQKDLLIQEKFDCRALTYWFDEEKGMAFCLIEAPNKQAVQNLHDHAHGLIPNQVIEVEPDLVASFLGRIEDPVKKGLSGSGIINDPAFRCVIGILIDGSAIFEFGNHIDKIKSKIRKAFNRHRGLEVIPEGEGFLASFESIDDAVRCALFFQDYFDSSKIPIKNPLQIGLAAGMPVSGDKEFFGPTIKLAKRLGMMAKPGQVISSAIVGERLADKAVDFNRLAKGNILTLNPEQEEFFNLLMEILEEDGCDAAFGINAFAKKTGMSKSKLYRKITKLTGYSPNDFIKEYRLKMAVRFIHKQAGNISEIAYASGFSSLSYFSRCFQDRFGILPSIYANAIA</sequence>
<keyword evidence="1" id="KW-0805">Transcription regulation</keyword>
<evidence type="ECO:0000256" key="3">
    <source>
        <dbReference type="ARBA" id="ARBA00023163"/>
    </source>
</evidence>
<name>A0ABX0HD18_9BACT</name>
<evidence type="ECO:0000256" key="1">
    <source>
        <dbReference type="ARBA" id="ARBA00023015"/>
    </source>
</evidence>
<dbReference type="Gene3D" id="3.30.70.3090">
    <property type="entry name" value="ORF SCO4226, nickel-binding ferredoxin-like monomer"/>
    <property type="match status" value="1"/>
</dbReference>
<protein>
    <submittedName>
        <fullName evidence="5">DUF4242 domain-containing protein</fullName>
    </submittedName>
</protein>
<evidence type="ECO:0000313" key="6">
    <source>
        <dbReference type="Proteomes" id="UP000649799"/>
    </source>
</evidence>
<comment type="caution">
    <text evidence="5">The sequence shown here is derived from an EMBL/GenBank/DDBJ whole genome shotgun (WGS) entry which is preliminary data.</text>
</comment>
<feature type="domain" description="HTH araC/xylS-type" evidence="4">
    <location>
        <begin position="260"/>
        <end position="359"/>
    </location>
</feature>
<reference evidence="5 6" key="1">
    <citation type="submission" date="2020-03" db="EMBL/GenBank/DDBJ databases">
        <title>Cyclobacterium plantarum sp. nov., a marine bacterium isolated from a coastal-marine wetland.</title>
        <authorList>
            <person name="Sanchez-Porro C."/>
            <person name="Ventosa A."/>
            <person name="Amoozegar M."/>
        </authorList>
    </citation>
    <scope>NUCLEOTIDE SEQUENCE [LARGE SCALE GENOMIC DNA]</scope>
    <source>
        <strain evidence="5 6">GBPx2</strain>
    </source>
</reference>
<dbReference type="InterPro" id="IPR042557">
    <property type="entry name" value="SCO4226"/>
</dbReference>
<dbReference type="Gene3D" id="3.30.70.1230">
    <property type="entry name" value="Nucleotide cyclase"/>
    <property type="match status" value="1"/>
</dbReference>
<dbReference type="InterPro" id="IPR025336">
    <property type="entry name" value="SCO4226-like"/>
</dbReference>
<dbReference type="PROSITE" id="PS00041">
    <property type="entry name" value="HTH_ARAC_FAMILY_1"/>
    <property type="match status" value="1"/>
</dbReference>